<dbReference type="EMBL" id="JADGJQ010000003">
    <property type="protein sequence ID" value="KAJ3184510.1"/>
    <property type="molecule type" value="Genomic_DNA"/>
</dbReference>
<keyword evidence="13" id="KW-0407">Ion channel</keyword>
<keyword evidence="6 19" id="KW-0812">Transmembrane</keyword>
<dbReference type="GO" id="GO:0036444">
    <property type="term" value="P:calcium import into the mitochondrion"/>
    <property type="evidence" value="ECO:0007669"/>
    <property type="project" value="UniProtKB-ARBA"/>
</dbReference>
<evidence type="ECO:0000256" key="4">
    <source>
        <dbReference type="ARBA" id="ARBA00022568"/>
    </source>
</evidence>
<organism evidence="21 22">
    <name type="scientific">Geranomyces variabilis</name>
    <dbReference type="NCBI Taxonomy" id="109894"/>
    <lineage>
        <taxon>Eukaryota</taxon>
        <taxon>Fungi</taxon>
        <taxon>Fungi incertae sedis</taxon>
        <taxon>Chytridiomycota</taxon>
        <taxon>Chytridiomycota incertae sedis</taxon>
        <taxon>Chytridiomycetes</taxon>
        <taxon>Spizellomycetales</taxon>
        <taxon>Powellomycetaceae</taxon>
        <taxon>Geranomyces</taxon>
    </lineage>
</organism>
<feature type="region of interest" description="Disordered" evidence="18">
    <location>
        <begin position="325"/>
        <end position="345"/>
    </location>
</feature>
<comment type="function">
    <text evidence="17">Highly selective calcium channel localized to the inner mitochondrial membrane, which mediates calcium uptake into the mitochondrial matrix. Mitochondrial calcium homeostasis plays key roles in cellular physiology and regulates ATP production, cytoplasmic calcium signals and activation of cell death pathways. Sufficient to operate as a pore-forming channel without the need of calcium-sensor or auxiliary subunit.</text>
</comment>
<evidence type="ECO:0000256" key="13">
    <source>
        <dbReference type="ARBA" id="ARBA00023303"/>
    </source>
</evidence>
<comment type="subcellular location">
    <subcellularLocation>
        <location evidence="1">Mitochondrion inner membrane</location>
        <topology evidence="1">Multi-pass membrane protein</topology>
    </subcellularLocation>
</comment>
<feature type="domain" description="Calcium uniporter protein C-terminal" evidence="20">
    <location>
        <begin position="169"/>
        <end position="291"/>
    </location>
</feature>
<dbReference type="GO" id="GO:0051560">
    <property type="term" value="P:mitochondrial calcium ion homeostasis"/>
    <property type="evidence" value="ECO:0007669"/>
    <property type="project" value="InterPro"/>
</dbReference>
<gene>
    <name evidence="21" type="ORF">HDU87_003910</name>
</gene>
<dbReference type="GO" id="GO:0015292">
    <property type="term" value="F:uniporter activity"/>
    <property type="evidence" value="ECO:0007669"/>
    <property type="project" value="TreeGrafter"/>
</dbReference>
<dbReference type="PANTHER" id="PTHR13462">
    <property type="entry name" value="CALCIUM UNIPORTER PROTEIN, MITOCHONDRIAL"/>
    <property type="match status" value="1"/>
</dbReference>
<comment type="subunit">
    <text evidence="15">Homotetramer, assembles in a dimer or dimers configuration with two interfaces.</text>
</comment>
<dbReference type="AlphaFoldDB" id="A0AAD5TQU2"/>
<keyword evidence="9 19" id="KW-1133">Transmembrane helix</keyword>
<accession>A0AAD5TQU2</accession>
<evidence type="ECO:0000256" key="16">
    <source>
        <dbReference type="ARBA" id="ARBA00044981"/>
    </source>
</evidence>
<name>A0AAD5TQU2_9FUNG</name>
<proteinExistence type="inferred from homology"/>
<dbReference type="GO" id="GO:1990246">
    <property type="term" value="C:uniplex complex"/>
    <property type="evidence" value="ECO:0007669"/>
    <property type="project" value="TreeGrafter"/>
</dbReference>
<dbReference type="Pfam" id="PF04678">
    <property type="entry name" value="MCU"/>
    <property type="match status" value="1"/>
</dbReference>
<keyword evidence="5" id="KW-0107">Calcium channel</keyword>
<feature type="transmembrane region" description="Helical" evidence="19">
    <location>
        <begin position="237"/>
        <end position="255"/>
    </location>
</feature>
<reference evidence="21" key="1">
    <citation type="submission" date="2020-05" db="EMBL/GenBank/DDBJ databases">
        <title>Phylogenomic resolution of chytrid fungi.</title>
        <authorList>
            <person name="Stajich J.E."/>
            <person name="Amses K."/>
            <person name="Simmons R."/>
            <person name="Seto K."/>
            <person name="Myers J."/>
            <person name="Bonds A."/>
            <person name="Quandt C.A."/>
            <person name="Barry K."/>
            <person name="Liu P."/>
            <person name="Grigoriev I."/>
            <person name="Longcore J.E."/>
            <person name="James T.Y."/>
        </authorList>
    </citation>
    <scope>NUCLEOTIDE SEQUENCE</scope>
    <source>
        <strain evidence="21">JEL0379</strain>
    </source>
</reference>
<feature type="transmembrane region" description="Helical" evidence="19">
    <location>
        <begin position="206"/>
        <end position="225"/>
    </location>
</feature>
<sequence>MLLRPSVWTHLGVSHSLPRALASVPAGPPRYRDHRTAPITRVLAACYTTLPANGRSPKQSSSTPQHAQLRYENDMPFLTLQLSTGNQTAFRMAPTKPVSVLLEQIKEEDHSVEDIAVYDLPAAGAKGDGFRWARSTASKYILQMALKRGGFLLSLNGQRVRVTIPTFEERVAPLRKELENVEKEIAPLAATKRALDEKAHKSSVRMAWIGLAALCSQFGVMARLTWWEYSWDVMEPISYFLGAGTGILGYMFYVLTSKEYSYETLAQVTVTKHQARGYKRAKFDFPAYLELTARADALAARIEALRAEYEATDVAELTAKPTGSVASDDVRQRTTKNAGVSPALT</sequence>
<evidence type="ECO:0000256" key="15">
    <source>
        <dbReference type="ARBA" id="ARBA00044966"/>
    </source>
</evidence>
<evidence type="ECO:0000313" key="22">
    <source>
        <dbReference type="Proteomes" id="UP001212152"/>
    </source>
</evidence>
<evidence type="ECO:0000256" key="9">
    <source>
        <dbReference type="ARBA" id="ARBA00022989"/>
    </source>
</evidence>
<keyword evidence="11" id="KW-0496">Mitochondrion</keyword>
<keyword evidence="8" id="KW-0106">Calcium</keyword>
<evidence type="ECO:0000256" key="2">
    <source>
        <dbReference type="ARBA" id="ARBA00005653"/>
    </source>
</evidence>
<keyword evidence="4" id="KW-0109">Calcium transport</keyword>
<evidence type="ECO:0000256" key="7">
    <source>
        <dbReference type="ARBA" id="ARBA00022792"/>
    </source>
</evidence>
<dbReference type="InterPro" id="IPR039055">
    <property type="entry name" value="MCU_fam"/>
</dbReference>
<evidence type="ECO:0000256" key="3">
    <source>
        <dbReference type="ARBA" id="ARBA00022448"/>
    </source>
</evidence>
<dbReference type="PANTHER" id="PTHR13462:SF10">
    <property type="entry name" value="CALCIUM UNIPORTER PROTEIN, MITOCHONDRIAL"/>
    <property type="match status" value="1"/>
</dbReference>
<keyword evidence="12 19" id="KW-0472">Membrane</keyword>
<keyword evidence="3" id="KW-0813">Transport</keyword>
<evidence type="ECO:0000256" key="12">
    <source>
        <dbReference type="ARBA" id="ARBA00023136"/>
    </source>
</evidence>
<evidence type="ECO:0000256" key="11">
    <source>
        <dbReference type="ARBA" id="ARBA00023128"/>
    </source>
</evidence>
<comment type="catalytic activity">
    <reaction evidence="14">
        <text>Ca(2+)(in) = Ca(2+)(out)</text>
        <dbReference type="Rhea" id="RHEA:29671"/>
        <dbReference type="ChEBI" id="CHEBI:29108"/>
    </reaction>
</comment>
<evidence type="ECO:0000256" key="17">
    <source>
        <dbReference type="ARBA" id="ARBA00045938"/>
    </source>
</evidence>
<evidence type="ECO:0000256" key="8">
    <source>
        <dbReference type="ARBA" id="ARBA00022837"/>
    </source>
</evidence>
<evidence type="ECO:0000256" key="10">
    <source>
        <dbReference type="ARBA" id="ARBA00023065"/>
    </source>
</evidence>
<evidence type="ECO:0000313" key="21">
    <source>
        <dbReference type="EMBL" id="KAJ3184510.1"/>
    </source>
</evidence>
<keyword evidence="22" id="KW-1185">Reference proteome</keyword>
<evidence type="ECO:0000256" key="18">
    <source>
        <dbReference type="SAM" id="MobiDB-lite"/>
    </source>
</evidence>
<comment type="caution">
    <text evidence="21">The sequence shown here is derived from an EMBL/GenBank/DDBJ whole genome shotgun (WGS) entry which is preliminary data.</text>
</comment>
<evidence type="ECO:0000256" key="6">
    <source>
        <dbReference type="ARBA" id="ARBA00022692"/>
    </source>
</evidence>
<keyword evidence="7" id="KW-0999">Mitochondrion inner membrane</keyword>
<dbReference type="Proteomes" id="UP001212152">
    <property type="component" value="Unassembled WGS sequence"/>
</dbReference>
<evidence type="ECO:0000256" key="1">
    <source>
        <dbReference type="ARBA" id="ARBA00004448"/>
    </source>
</evidence>
<evidence type="ECO:0000256" key="19">
    <source>
        <dbReference type="SAM" id="Phobius"/>
    </source>
</evidence>
<evidence type="ECO:0000259" key="20">
    <source>
        <dbReference type="Pfam" id="PF04678"/>
    </source>
</evidence>
<comment type="similarity">
    <text evidence="2">Belongs to the MCU (TC 1.A.77) family.</text>
</comment>
<evidence type="ECO:0000256" key="5">
    <source>
        <dbReference type="ARBA" id="ARBA00022673"/>
    </source>
</evidence>
<dbReference type="GO" id="GO:0005262">
    <property type="term" value="F:calcium channel activity"/>
    <property type="evidence" value="ECO:0007669"/>
    <property type="project" value="UniProtKB-KW"/>
</dbReference>
<evidence type="ECO:0000256" key="14">
    <source>
        <dbReference type="ARBA" id="ARBA00036634"/>
    </source>
</evidence>
<protein>
    <recommendedName>
        <fullName evidence="16">Calcium uniporter protein, mitochondrial</fullName>
    </recommendedName>
</protein>
<keyword evidence="10" id="KW-0406">Ion transport</keyword>
<dbReference type="InterPro" id="IPR006769">
    <property type="entry name" value="MCU_C"/>
</dbReference>